<gene>
    <name evidence="1" type="ORF">A2Z10_01775</name>
</gene>
<organism evidence="1 2">
    <name type="scientific">Candidatus Azambacteria bacterium RBG_16_47_10</name>
    <dbReference type="NCBI Taxonomy" id="1797292"/>
    <lineage>
        <taxon>Bacteria</taxon>
        <taxon>Candidatus Azamiibacteriota</taxon>
    </lineage>
</organism>
<dbReference type="AlphaFoldDB" id="A0A1F5B150"/>
<dbReference type="EMBL" id="MEYI01000005">
    <property type="protein sequence ID" value="OGD24352.1"/>
    <property type="molecule type" value="Genomic_DNA"/>
</dbReference>
<name>A0A1F5B150_9BACT</name>
<sequence length="68" mass="8859">MKIQWKIPKEWKEKFLFFPGTILREVRGEKLLYMPSMEWGYKGWVLQYSYIWRRDWKQQNHYFLRWKR</sequence>
<comment type="caution">
    <text evidence="1">The sequence shown here is derived from an EMBL/GenBank/DDBJ whole genome shotgun (WGS) entry which is preliminary data.</text>
</comment>
<protein>
    <submittedName>
        <fullName evidence="1">Uncharacterized protein</fullName>
    </submittedName>
</protein>
<reference evidence="1 2" key="1">
    <citation type="journal article" date="2016" name="Nat. Commun.">
        <title>Thousands of microbial genomes shed light on interconnected biogeochemical processes in an aquifer system.</title>
        <authorList>
            <person name="Anantharaman K."/>
            <person name="Brown C.T."/>
            <person name="Hug L.A."/>
            <person name="Sharon I."/>
            <person name="Castelle C.J."/>
            <person name="Probst A.J."/>
            <person name="Thomas B.C."/>
            <person name="Singh A."/>
            <person name="Wilkins M.J."/>
            <person name="Karaoz U."/>
            <person name="Brodie E.L."/>
            <person name="Williams K.H."/>
            <person name="Hubbard S.S."/>
            <person name="Banfield J.F."/>
        </authorList>
    </citation>
    <scope>NUCLEOTIDE SEQUENCE [LARGE SCALE GENOMIC DNA]</scope>
</reference>
<evidence type="ECO:0000313" key="2">
    <source>
        <dbReference type="Proteomes" id="UP000176639"/>
    </source>
</evidence>
<proteinExistence type="predicted"/>
<dbReference type="Proteomes" id="UP000176639">
    <property type="component" value="Unassembled WGS sequence"/>
</dbReference>
<evidence type="ECO:0000313" key="1">
    <source>
        <dbReference type="EMBL" id="OGD24352.1"/>
    </source>
</evidence>
<accession>A0A1F5B150</accession>